<name>A0A0U2ISV9_9GAMM</name>
<evidence type="ECO:0000313" key="3">
    <source>
        <dbReference type="Proteomes" id="UP000065261"/>
    </source>
</evidence>
<organism evidence="2">
    <name type="scientific">Pseudoalteromonas translucida KMM 520</name>
    <dbReference type="NCBI Taxonomy" id="1315283"/>
    <lineage>
        <taxon>Bacteria</taxon>
        <taxon>Pseudomonadati</taxon>
        <taxon>Pseudomonadota</taxon>
        <taxon>Gammaproteobacteria</taxon>
        <taxon>Alteromonadales</taxon>
        <taxon>Pseudoalteromonadaceae</taxon>
        <taxon>Pseudoalteromonas</taxon>
    </lineage>
</organism>
<dbReference type="RefSeq" id="WP_058373830.1">
    <property type="nucleotide sequence ID" value="NZ_CP011034.1"/>
</dbReference>
<dbReference type="KEGG" id="ptn:PTRA_a2572"/>
<dbReference type="AlphaFoldDB" id="A0A0U2ISV9"/>
<evidence type="ECO:0000313" key="2">
    <source>
        <dbReference type="EMBL" id="ALS33647.1"/>
    </source>
</evidence>
<evidence type="ECO:0000256" key="1">
    <source>
        <dbReference type="SAM" id="SignalP"/>
    </source>
</evidence>
<dbReference type="EMBL" id="CP011034">
    <property type="protein sequence ID" value="ALS33647.1"/>
    <property type="molecule type" value="Genomic_DNA"/>
</dbReference>
<keyword evidence="1" id="KW-0732">Signal</keyword>
<gene>
    <name evidence="2" type="ORF">PTRA_a2572</name>
</gene>
<protein>
    <submittedName>
        <fullName evidence="2">Uncharacterized protein</fullName>
    </submittedName>
</protein>
<reference evidence="2 3" key="1">
    <citation type="submission" date="2015-03" db="EMBL/GenBank/DDBJ databases">
        <authorList>
            <person name="Murphy D."/>
        </authorList>
    </citation>
    <scope>NUCLEOTIDE SEQUENCE [LARGE SCALE GENOMIC DNA]</scope>
    <source>
        <strain evidence="2 3">KMM 520</strain>
    </source>
</reference>
<dbReference type="OrthoDB" id="6313323at2"/>
<accession>A0A0U2ISV9</accession>
<proteinExistence type="predicted"/>
<feature type="chain" id="PRO_5006830700" evidence="1">
    <location>
        <begin position="25"/>
        <end position="283"/>
    </location>
</feature>
<sequence>MYTKKMVTFISGFALLLLPHISYAQCNARLDNIDHLFDDFDQYHALQKVDAKKQLRINVINDEQCQLHIILTSENQAQLRGAFQSIAYQFRSDTQQLVSSSISRLQLVESAAEVELLIPSGTPVKAGLYTDRLQIKLYDQNNQLLDERQLDIETDIAPRTSLSVLGYNTFANTINLGELIPLQEYAMLPSLQVVTNSDIQLRVSSDNKGKLVHSMYQQQYAIDYNLDLAGNWLGLGQDTNKTFSYAGQTVFLLPLKIQLADFQEQAAGEYSDTIRFQISPLNY</sequence>
<dbReference type="Proteomes" id="UP000065261">
    <property type="component" value="Chromosome I"/>
</dbReference>
<dbReference type="PATRIC" id="fig|1315283.4.peg.2238"/>
<feature type="signal peptide" evidence="1">
    <location>
        <begin position="1"/>
        <end position="24"/>
    </location>
</feature>